<dbReference type="Proteomes" id="UP000078397">
    <property type="component" value="Unassembled WGS sequence"/>
</dbReference>
<evidence type="ECO:0000256" key="1">
    <source>
        <dbReference type="SAM" id="MobiDB-lite"/>
    </source>
</evidence>
<organism evidence="2 3">
    <name type="scientific">Pochonia chlamydosporia 170</name>
    <dbReference type="NCBI Taxonomy" id="1380566"/>
    <lineage>
        <taxon>Eukaryota</taxon>
        <taxon>Fungi</taxon>
        <taxon>Dikarya</taxon>
        <taxon>Ascomycota</taxon>
        <taxon>Pezizomycotina</taxon>
        <taxon>Sordariomycetes</taxon>
        <taxon>Hypocreomycetidae</taxon>
        <taxon>Hypocreales</taxon>
        <taxon>Clavicipitaceae</taxon>
        <taxon>Pochonia</taxon>
    </lineage>
</organism>
<evidence type="ECO:0000313" key="3">
    <source>
        <dbReference type="Proteomes" id="UP000078397"/>
    </source>
</evidence>
<dbReference type="RefSeq" id="XP_018136131.1">
    <property type="nucleotide sequence ID" value="XM_018294826.1"/>
</dbReference>
<proteinExistence type="predicted"/>
<dbReference type="OrthoDB" id="4850586at2759"/>
<dbReference type="GeneID" id="28858820"/>
<dbReference type="EMBL" id="LSBJ02000021">
    <property type="protein sequence ID" value="OAQ57870.1"/>
    <property type="molecule type" value="Genomic_DNA"/>
</dbReference>
<feature type="compositionally biased region" description="Polar residues" evidence="1">
    <location>
        <begin position="1"/>
        <end position="27"/>
    </location>
</feature>
<comment type="caution">
    <text evidence="2">The sequence shown here is derived from an EMBL/GenBank/DDBJ whole genome shotgun (WGS) entry which is preliminary data.</text>
</comment>
<feature type="region of interest" description="Disordered" evidence="1">
    <location>
        <begin position="1"/>
        <end position="65"/>
    </location>
</feature>
<accession>A0A179EXY9</accession>
<sequence>MPTTDSVDVSETATANTTEGGSRSRNVTIKRKRLSQPDVRKSPSKITKKKHTKKAPPRGAVRDFPCRPCVTRATKSPGHECASQDNTGAVCWDCAKNGHTCKPVPPGARAAVRAFWDLNRRRSGADDDPDGAWRAAAQRAAQQLRAWGNGAASPATPAQVPALASFGEVAEKGLEGRKVIALETIAEAIAEAVKLWILTQRDEEEIEEEEDEDEGNEDN</sequence>
<evidence type="ECO:0000313" key="2">
    <source>
        <dbReference type="EMBL" id="OAQ57870.1"/>
    </source>
</evidence>
<name>A0A179EXY9_METCM</name>
<gene>
    <name evidence="2" type="ORF">VFPPC_17077</name>
</gene>
<reference evidence="2 3" key="1">
    <citation type="journal article" date="2016" name="PLoS Pathog.">
        <title>Biosynthesis of antibiotic leucinostatins in bio-control fungus Purpureocillium lilacinum and their inhibition on phytophthora revealed by genome mining.</title>
        <authorList>
            <person name="Wang G."/>
            <person name="Liu Z."/>
            <person name="Lin R."/>
            <person name="Li E."/>
            <person name="Mao Z."/>
            <person name="Ling J."/>
            <person name="Yang Y."/>
            <person name="Yin W.B."/>
            <person name="Xie B."/>
        </authorList>
    </citation>
    <scope>NUCLEOTIDE SEQUENCE [LARGE SCALE GENOMIC DNA]</scope>
    <source>
        <strain evidence="2">170</strain>
    </source>
</reference>
<dbReference type="AlphaFoldDB" id="A0A179EXY9"/>
<dbReference type="KEGG" id="pchm:VFPPC_17077"/>
<protein>
    <submittedName>
        <fullName evidence="2">Uncharacterized protein</fullName>
    </submittedName>
</protein>
<keyword evidence="3" id="KW-1185">Reference proteome</keyword>
<feature type="compositionally biased region" description="Basic residues" evidence="1">
    <location>
        <begin position="42"/>
        <end position="56"/>
    </location>
</feature>